<evidence type="ECO:0000313" key="13">
    <source>
        <dbReference type="Proteomes" id="UP000308133"/>
    </source>
</evidence>
<keyword evidence="11" id="KW-1133">Transmembrane helix</keyword>
<dbReference type="InterPro" id="IPR017853">
    <property type="entry name" value="GH"/>
</dbReference>
<keyword evidence="5 9" id="KW-0732">Signal</keyword>
<dbReference type="InterPro" id="IPR004886">
    <property type="entry name" value="Glucanosyltransferase"/>
</dbReference>
<evidence type="ECO:0000256" key="5">
    <source>
        <dbReference type="ARBA" id="ARBA00022729"/>
    </source>
</evidence>
<comment type="subcellular location">
    <subcellularLocation>
        <location evidence="1 9">Cell membrane</location>
        <topology evidence="1 9">Lipid-anchor</topology>
        <topology evidence="1 9">GPI-anchor</topology>
    </subcellularLocation>
</comment>
<dbReference type="GO" id="GO:0042124">
    <property type="term" value="F:1,3-beta-glucanosyltransferase activity"/>
    <property type="evidence" value="ECO:0007669"/>
    <property type="project" value="TreeGrafter"/>
</dbReference>
<evidence type="ECO:0000256" key="8">
    <source>
        <dbReference type="ARBA" id="ARBA00023288"/>
    </source>
</evidence>
<dbReference type="Proteomes" id="UP000308133">
    <property type="component" value="Unassembled WGS sequence"/>
</dbReference>
<evidence type="ECO:0000256" key="11">
    <source>
        <dbReference type="SAM" id="Phobius"/>
    </source>
</evidence>
<feature type="region of interest" description="Disordered" evidence="10">
    <location>
        <begin position="406"/>
        <end position="444"/>
    </location>
</feature>
<evidence type="ECO:0000256" key="9">
    <source>
        <dbReference type="RuleBase" id="RU361209"/>
    </source>
</evidence>
<dbReference type="Pfam" id="PF03198">
    <property type="entry name" value="Glyco_hydro_72"/>
    <property type="match status" value="2"/>
</dbReference>
<sequence length="492" mass="52365">MKGFLAAGTIAIAATLASAGPAPSPAKIEARQTSSSSASVPTVTVRGNAFYAGDQRFYIRGLDYQPGGASDAEDPLADPAVCRRDLEYFRRLGINTIRVYTIDNTANHDICMNELAAAGIYVALDVNTPLYSINRADPGPSYNPTYLQSVFATMDVFSKYPNTLLYFNGNEVINDPQTSNTAPYVKAVGRDMKQYRISRGLRPIPIGYSAADVEENRYESALYFNCGTDDQRSDFFAFNDYSWCDPDEYAGSEWERKVDQYRNYSLPLLYVPPFPSSPTPPPLQPSNMAPSLSEYGCVTNERVFGEVAPLYREMTPVYSGGLVYEYTEEGNLYGIVSVRGSTVEPENDFEDLRRQFAENPAPQGNGGARDTPAQANECPAVSTDWNLEAFPDAALPSLPEGAERFFREGAGRGPGLGGSGSQNAGGESRGTASPGSGSATVFVTGATQTGGGSAATSSAAASSVKGAQGMGYGAFVTVGAVFVGSLLGAALL</sequence>
<evidence type="ECO:0000256" key="10">
    <source>
        <dbReference type="SAM" id="MobiDB-lite"/>
    </source>
</evidence>
<feature type="compositionally biased region" description="Gly residues" evidence="10">
    <location>
        <begin position="411"/>
        <end position="420"/>
    </location>
</feature>
<keyword evidence="6 9" id="KW-0472">Membrane</keyword>
<keyword evidence="4 9" id="KW-0808">Transferase</keyword>
<feature type="region of interest" description="Disordered" evidence="10">
    <location>
        <begin position="357"/>
        <end position="376"/>
    </location>
</feature>
<dbReference type="SUPFAM" id="SSF51445">
    <property type="entry name" value="(Trans)glycosidases"/>
    <property type="match status" value="1"/>
</dbReference>
<dbReference type="GO" id="GO:0071970">
    <property type="term" value="P:fungal-type cell wall (1-&gt;3)-beta-D-glucan biosynthetic process"/>
    <property type="evidence" value="ECO:0007669"/>
    <property type="project" value="TreeGrafter"/>
</dbReference>
<accession>A0A4U7AYE3</accession>
<dbReference type="GO" id="GO:0005886">
    <property type="term" value="C:plasma membrane"/>
    <property type="evidence" value="ECO:0007669"/>
    <property type="project" value="UniProtKB-SubCell"/>
</dbReference>
<evidence type="ECO:0000256" key="3">
    <source>
        <dbReference type="ARBA" id="ARBA00022622"/>
    </source>
</evidence>
<keyword evidence="11" id="KW-0812">Transmembrane</keyword>
<evidence type="ECO:0000256" key="7">
    <source>
        <dbReference type="ARBA" id="ARBA00023180"/>
    </source>
</evidence>
<dbReference type="PANTHER" id="PTHR31468">
    <property type="entry name" value="1,3-BETA-GLUCANOSYLTRANSFERASE GAS1"/>
    <property type="match status" value="1"/>
</dbReference>
<dbReference type="EC" id="2.4.1.-" evidence="9"/>
<organism evidence="12 13">
    <name type="scientific">Elsinoe australis</name>
    <dbReference type="NCBI Taxonomy" id="40998"/>
    <lineage>
        <taxon>Eukaryota</taxon>
        <taxon>Fungi</taxon>
        <taxon>Dikarya</taxon>
        <taxon>Ascomycota</taxon>
        <taxon>Pezizomycotina</taxon>
        <taxon>Dothideomycetes</taxon>
        <taxon>Dothideomycetidae</taxon>
        <taxon>Myriangiales</taxon>
        <taxon>Elsinoaceae</taxon>
        <taxon>Elsinoe</taxon>
    </lineage>
</organism>
<dbReference type="EMBL" id="PTQR01000053">
    <property type="protein sequence ID" value="TKX23653.1"/>
    <property type="molecule type" value="Genomic_DNA"/>
</dbReference>
<feature type="compositionally biased region" description="Polar residues" evidence="10">
    <location>
        <begin position="430"/>
        <end position="441"/>
    </location>
</feature>
<dbReference type="AlphaFoldDB" id="A0A4U7AYE3"/>
<keyword evidence="8 9" id="KW-0449">Lipoprotein</keyword>
<feature type="transmembrane region" description="Helical" evidence="11">
    <location>
        <begin position="470"/>
        <end position="491"/>
    </location>
</feature>
<keyword evidence="3 9" id="KW-0336">GPI-anchor</keyword>
<proteinExistence type="inferred from homology"/>
<evidence type="ECO:0000256" key="1">
    <source>
        <dbReference type="ARBA" id="ARBA00004609"/>
    </source>
</evidence>
<dbReference type="GO" id="GO:0031505">
    <property type="term" value="P:fungal-type cell wall organization"/>
    <property type="evidence" value="ECO:0007669"/>
    <property type="project" value="TreeGrafter"/>
</dbReference>
<dbReference type="GO" id="GO:0098552">
    <property type="term" value="C:side of membrane"/>
    <property type="evidence" value="ECO:0007669"/>
    <property type="project" value="UniProtKB-KW"/>
</dbReference>
<dbReference type="Gene3D" id="3.20.20.80">
    <property type="entry name" value="Glycosidases"/>
    <property type="match status" value="2"/>
</dbReference>
<evidence type="ECO:0000256" key="6">
    <source>
        <dbReference type="ARBA" id="ARBA00023136"/>
    </source>
</evidence>
<protein>
    <recommendedName>
        <fullName evidence="9">1,3-beta-glucanosyltransferase</fullName>
        <ecNumber evidence="9">2.4.1.-</ecNumber>
    </recommendedName>
</protein>
<comment type="function">
    <text evidence="9">Splits internally a 1,3-beta-glucan molecule and transfers the newly generated reducing end (the donor) to the non-reducing end of another 1,3-beta-glucan molecule (the acceptor) forming a 1,3-beta linkage, resulting in the elongation of 1,3-beta-glucan chains in the cell wall.</text>
</comment>
<evidence type="ECO:0000313" key="12">
    <source>
        <dbReference type="EMBL" id="TKX23653.1"/>
    </source>
</evidence>
<evidence type="ECO:0000256" key="4">
    <source>
        <dbReference type="ARBA" id="ARBA00022679"/>
    </source>
</evidence>
<keyword evidence="7" id="KW-0325">Glycoprotein</keyword>
<reference evidence="12 13" key="1">
    <citation type="submission" date="2018-02" db="EMBL/GenBank/DDBJ databases">
        <title>Draft genome sequences of Elsinoe sp., causing black scab on jojoba.</title>
        <authorList>
            <person name="Stodart B."/>
            <person name="Jeffress S."/>
            <person name="Ash G."/>
            <person name="Arun Chinnappa K."/>
        </authorList>
    </citation>
    <scope>NUCLEOTIDE SEQUENCE [LARGE SCALE GENOMIC DNA]</scope>
    <source>
        <strain evidence="12 13">Hillstone_2</strain>
    </source>
</reference>
<comment type="caution">
    <text evidence="12">The sequence shown here is derived from an EMBL/GenBank/DDBJ whole genome shotgun (WGS) entry which is preliminary data.</text>
</comment>
<dbReference type="PANTHER" id="PTHR31468:SF5">
    <property type="entry name" value="1,3-BETA-GLUCANOSYLTRANSFERASE GAS5"/>
    <property type="match status" value="1"/>
</dbReference>
<feature type="chain" id="PRO_5021043622" description="1,3-beta-glucanosyltransferase" evidence="9">
    <location>
        <begin position="20"/>
        <end position="492"/>
    </location>
</feature>
<comment type="similarity">
    <text evidence="2 9">Belongs to the glycosyl hydrolase 72 family.</text>
</comment>
<feature type="signal peptide" evidence="9">
    <location>
        <begin position="1"/>
        <end position="19"/>
    </location>
</feature>
<feature type="region of interest" description="Disordered" evidence="10">
    <location>
        <begin position="20"/>
        <end position="39"/>
    </location>
</feature>
<gene>
    <name evidence="12" type="ORF">C1H76_4167</name>
</gene>
<name>A0A4U7AYE3_9PEZI</name>
<evidence type="ECO:0000256" key="2">
    <source>
        <dbReference type="ARBA" id="ARBA00007528"/>
    </source>
</evidence>